<accession>A0ABN8GPW5</accession>
<feature type="domain" description="N-acetyltransferase" evidence="4">
    <location>
        <begin position="17"/>
        <end position="177"/>
    </location>
</feature>
<keyword evidence="2" id="KW-0012">Acyltransferase</keyword>
<keyword evidence="6" id="KW-1185">Reference proteome</keyword>
<dbReference type="SUPFAM" id="SSF55729">
    <property type="entry name" value="Acyl-CoA N-acyltransferases (Nat)"/>
    <property type="match status" value="1"/>
</dbReference>
<comment type="similarity">
    <text evidence="3">Belongs to the acetyltransferase family. RimJ subfamily.</text>
</comment>
<dbReference type="EMBL" id="CAKMMG010000005">
    <property type="protein sequence ID" value="CAH1212024.1"/>
    <property type="molecule type" value="Genomic_DNA"/>
</dbReference>
<reference evidence="5" key="1">
    <citation type="submission" date="2022-01" db="EMBL/GenBank/DDBJ databases">
        <authorList>
            <person name="Criscuolo A."/>
        </authorList>
    </citation>
    <scope>NUCLEOTIDE SEQUENCE</scope>
    <source>
        <strain evidence="5">CIP111892</strain>
    </source>
</reference>
<dbReference type="CDD" id="cd04301">
    <property type="entry name" value="NAT_SF"/>
    <property type="match status" value="1"/>
</dbReference>
<proteinExistence type="inferred from homology"/>
<sequence>MITYETISLIAQQGTAVELRPMQPAEAGRLLALLSHPEVQPHIVLRCGAGSQKAVLDKLVHRMIYAYDPCALHAGIYPRGGEELIGTVSLQNWNRHEGKAVLGYMLHPDWWGAGLATEAVGLLLNYARQELGLAKVEGRCRGDNLRSERVMLKNGLALERILPMADGSGDVMKVFTLLHN</sequence>
<dbReference type="Gene3D" id="3.40.630.30">
    <property type="match status" value="1"/>
</dbReference>
<comment type="caution">
    <text evidence="5">The sequence shown here is derived from an EMBL/GenBank/DDBJ whole genome shotgun (WGS) entry which is preliminary data.</text>
</comment>
<dbReference type="InterPro" id="IPR051531">
    <property type="entry name" value="N-acetyltransferase"/>
</dbReference>
<dbReference type="Proteomes" id="UP000838324">
    <property type="component" value="Unassembled WGS sequence"/>
</dbReference>
<organism evidence="5 6">
    <name type="scientific">Paenibacillus auburnensis</name>
    <dbReference type="NCBI Taxonomy" id="2905649"/>
    <lineage>
        <taxon>Bacteria</taxon>
        <taxon>Bacillati</taxon>
        <taxon>Bacillota</taxon>
        <taxon>Bacilli</taxon>
        <taxon>Bacillales</taxon>
        <taxon>Paenibacillaceae</taxon>
        <taxon>Paenibacillus</taxon>
    </lineage>
</organism>
<dbReference type="PANTHER" id="PTHR43792:SF8">
    <property type="entry name" value="[RIBOSOMAL PROTEIN US5]-ALANINE N-ACETYLTRANSFERASE"/>
    <property type="match status" value="1"/>
</dbReference>
<evidence type="ECO:0000259" key="4">
    <source>
        <dbReference type="PROSITE" id="PS51186"/>
    </source>
</evidence>
<evidence type="ECO:0000313" key="5">
    <source>
        <dbReference type="EMBL" id="CAH1212024.1"/>
    </source>
</evidence>
<evidence type="ECO:0000313" key="6">
    <source>
        <dbReference type="Proteomes" id="UP000838324"/>
    </source>
</evidence>
<evidence type="ECO:0000256" key="2">
    <source>
        <dbReference type="ARBA" id="ARBA00023315"/>
    </source>
</evidence>
<dbReference type="PANTHER" id="PTHR43792">
    <property type="entry name" value="GNAT FAMILY, PUTATIVE (AFU_ORTHOLOGUE AFUA_3G00765)-RELATED-RELATED"/>
    <property type="match status" value="1"/>
</dbReference>
<dbReference type="InterPro" id="IPR016181">
    <property type="entry name" value="Acyl_CoA_acyltransferase"/>
</dbReference>
<dbReference type="Pfam" id="PF13302">
    <property type="entry name" value="Acetyltransf_3"/>
    <property type="match status" value="1"/>
</dbReference>
<gene>
    <name evidence="5" type="ORF">PAECIP111892_03685</name>
</gene>
<keyword evidence="1" id="KW-0808">Transferase</keyword>
<name>A0ABN8GPW5_9BACL</name>
<dbReference type="RefSeq" id="WP_236335446.1">
    <property type="nucleotide sequence ID" value="NZ_CAKMMG010000005.1"/>
</dbReference>
<evidence type="ECO:0000256" key="1">
    <source>
        <dbReference type="ARBA" id="ARBA00022679"/>
    </source>
</evidence>
<dbReference type="InterPro" id="IPR000182">
    <property type="entry name" value="GNAT_dom"/>
</dbReference>
<evidence type="ECO:0000256" key="3">
    <source>
        <dbReference type="ARBA" id="ARBA00038502"/>
    </source>
</evidence>
<protein>
    <recommendedName>
        <fullName evidence="4">N-acetyltransferase domain-containing protein</fullName>
    </recommendedName>
</protein>
<dbReference type="PROSITE" id="PS51186">
    <property type="entry name" value="GNAT"/>
    <property type="match status" value="1"/>
</dbReference>